<keyword evidence="1" id="KW-0238">DNA-binding</keyword>
<dbReference type="PANTHER" id="PTHR46797:SF1">
    <property type="entry name" value="METHYLPHOSPHONATE SYNTHASE"/>
    <property type="match status" value="1"/>
</dbReference>
<reference evidence="3 4" key="1">
    <citation type="journal article" date="2016" name="Nat. Commun.">
        <title>Thousands of microbial genomes shed light on interconnected biogeochemical processes in an aquifer system.</title>
        <authorList>
            <person name="Anantharaman K."/>
            <person name="Brown C.T."/>
            <person name="Hug L.A."/>
            <person name="Sharon I."/>
            <person name="Castelle C.J."/>
            <person name="Probst A.J."/>
            <person name="Thomas B.C."/>
            <person name="Singh A."/>
            <person name="Wilkins M.J."/>
            <person name="Karaoz U."/>
            <person name="Brodie E.L."/>
            <person name="Williams K.H."/>
            <person name="Hubbard S.S."/>
            <person name="Banfield J.F."/>
        </authorList>
    </citation>
    <scope>NUCLEOTIDE SEQUENCE [LARGE SCALE GENOMIC DNA]</scope>
</reference>
<dbReference type="SMART" id="SM00530">
    <property type="entry name" value="HTH_XRE"/>
    <property type="match status" value="1"/>
</dbReference>
<dbReference type="Gene3D" id="1.10.260.40">
    <property type="entry name" value="lambda repressor-like DNA-binding domains"/>
    <property type="match status" value="1"/>
</dbReference>
<dbReference type="GO" id="GO:0003700">
    <property type="term" value="F:DNA-binding transcription factor activity"/>
    <property type="evidence" value="ECO:0007669"/>
    <property type="project" value="TreeGrafter"/>
</dbReference>
<dbReference type="Proteomes" id="UP000176780">
    <property type="component" value="Unassembled WGS sequence"/>
</dbReference>
<dbReference type="GO" id="GO:0005829">
    <property type="term" value="C:cytosol"/>
    <property type="evidence" value="ECO:0007669"/>
    <property type="project" value="TreeGrafter"/>
</dbReference>
<gene>
    <name evidence="3" type="ORF">A3B51_00390</name>
</gene>
<dbReference type="AlphaFoldDB" id="A0A1F5HJ25"/>
<evidence type="ECO:0000259" key="2">
    <source>
        <dbReference type="PROSITE" id="PS50943"/>
    </source>
</evidence>
<dbReference type="PROSITE" id="PS50943">
    <property type="entry name" value="HTH_CROC1"/>
    <property type="match status" value="1"/>
</dbReference>
<dbReference type="InterPro" id="IPR001387">
    <property type="entry name" value="Cro/C1-type_HTH"/>
</dbReference>
<dbReference type="Pfam" id="PF01381">
    <property type="entry name" value="HTH_3"/>
    <property type="match status" value="1"/>
</dbReference>
<evidence type="ECO:0000313" key="4">
    <source>
        <dbReference type="Proteomes" id="UP000176780"/>
    </source>
</evidence>
<dbReference type="CDD" id="cd00093">
    <property type="entry name" value="HTH_XRE"/>
    <property type="match status" value="1"/>
</dbReference>
<dbReference type="STRING" id="1797727.A3B51_00390"/>
<comment type="caution">
    <text evidence="3">The sequence shown here is derived from an EMBL/GenBank/DDBJ whole genome shotgun (WGS) entry which is preliminary data.</text>
</comment>
<protein>
    <recommendedName>
        <fullName evidence="2">HTH cro/C1-type domain-containing protein</fullName>
    </recommendedName>
</protein>
<dbReference type="GO" id="GO:0003677">
    <property type="term" value="F:DNA binding"/>
    <property type="evidence" value="ECO:0007669"/>
    <property type="project" value="UniProtKB-KW"/>
</dbReference>
<dbReference type="InterPro" id="IPR050807">
    <property type="entry name" value="TransReg_Diox_bact_type"/>
</dbReference>
<evidence type="ECO:0000313" key="3">
    <source>
        <dbReference type="EMBL" id="OGE04088.1"/>
    </source>
</evidence>
<dbReference type="InterPro" id="IPR010982">
    <property type="entry name" value="Lambda_DNA-bd_dom_sf"/>
</dbReference>
<evidence type="ECO:0000256" key="1">
    <source>
        <dbReference type="ARBA" id="ARBA00023125"/>
    </source>
</evidence>
<proteinExistence type="predicted"/>
<feature type="domain" description="HTH cro/C1-type" evidence="2">
    <location>
        <begin position="34"/>
        <end position="88"/>
    </location>
</feature>
<organism evidence="3 4">
    <name type="scientific">Candidatus Curtissbacteria bacterium RIFCSPLOWO2_01_FULL_41_18</name>
    <dbReference type="NCBI Taxonomy" id="1797727"/>
    <lineage>
        <taxon>Bacteria</taxon>
        <taxon>Candidatus Curtissiibacteriota</taxon>
    </lineage>
</organism>
<accession>A0A1F5HJ25</accession>
<dbReference type="SUPFAM" id="SSF47413">
    <property type="entry name" value="lambda repressor-like DNA-binding domains"/>
    <property type="match status" value="1"/>
</dbReference>
<sequence>MDDFEKHKKELMKNPAFRKEYEATRVEFEIARAVIRARLEKGLTQKQLAAKLHTRQSVISRVERANTTPSLSFLKRLATALNTTLQVQFK</sequence>
<dbReference type="PANTHER" id="PTHR46797">
    <property type="entry name" value="HTH-TYPE TRANSCRIPTIONAL REGULATOR"/>
    <property type="match status" value="1"/>
</dbReference>
<name>A0A1F5HJ25_9BACT</name>
<dbReference type="EMBL" id="MFBQ01000037">
    <property type="protein sequence ID" value="OGE04088.1"/>
    <property type="molecule type" value="Genomic_DNA"/>
</dbReference>